<reference evidence="10" key="1">
    <citation type="journal article" date="2008" name="Proc. Natl. Acad. Sci. U.S.A.">
        <title>Rapid virulence annotation (RVA): identification of virulence factors using a bacterial genome library and multiple invertebrate hosts.</title>
        <authorList>
            <person name="Waterfield N.R."/>
            <person name="Sanchez-Contreras M."/>
            <person name="Eleftherianos I."/>
            <person name="Dowling A."/>
            <person name="Wilkinson P."/>
            <person name="Parkhill J."/>
            <person name="Thomson N."/>
            <person name="Reynolds S.E."/>
            <person name="Bode H.B."/>
            <person name="Dorus S."/>
            <person name="Ffrench-Constant R.H."/>
        </authorList>
    </citation>
    <scope>NUCLEOTIDE SEQUENCE</scope>
    <source>
        <strain evidence="10">ATCC 43949</strain>
    </source>
</reference>
<protein>
    <submittedName>
        <fullName evidence="9 10">Transmembrane efflux protein</fullName>
    </submittedName>
</protein>
<evidence type="ECO:0000256" key="2">
    <source>
        <dbReference type="ARBA" id="ARBA00022448"/>
    </source>
</evidence>
<dbReference type="AlphaFoldDB" id="B6VNR8"/>
<feature type="transmembrane region" description="Helical" evidence="7">
    <location>
        <begin position="458"/>
        <end position="480"/>
    </location>
</feature>
<feature type="transmembrane region" description="Helical" evidence="7">
    <location>
        <begin position="328"/>
        <end position="347"/>
    </location>
</feature>
<dbReference type="EMBL" id="FM162591">
    <property type="protein sequence ID" value="CAQ85465.1"/>
    <property type="molecule type" value="Genomic_DNA"/>
</dbReference>
<evidence type="ECO:0000256" key="3">
    <source>
        <dbReference type="ARBA" id="ARBA00022475"/>
    </source>
</evidence>
<keyword evidence="5 7" id="KW-1133">Transmembrane helix</keyword>
<evidence type="ECO:0000313" key="10">
    <source>
        <dbReference type="EMBL" id="CAR67799.1"/>
    </source>
</evidence>
<keyword evidence="2" id="KW-0813">Transport</keyword>
<dbReference type="InterPro" id="IPR020846">
    <property type="entry name" value="MFS_dom"/>
</dbReference>
<accession>C7BIU1</accession>
<reference evidence="9 11" key="4">
    <citation type="journal article" date="2009" name="BMC Genomics">
        <title>Comparative genomics of the emerging human pathogen Photorhabdus asymbiotica with the insect pathogen Photorhabdus luminescens.</title>
        <authorList>
            <person name="Wilkinson P."/>
            <person name="Waterfield N.R."/>
            <person name="Crossman L."/>
            <person name="Corton C."/>
            <person name="Sanchez-Contreras M."/>
            <person name="Vlisidou I."/>
            <person name="Barron A."/>
            <person name="Bignell A."/>
            <person name="Clark L."/>
            <person name="Ormond D."/>
            <person name="Mayho M."/>
            <person name="Bason N."/>
            <person name="Smith F."/>
            <person name="Simmonds M."/>
            <person name="Churcher C."/>
            <person name="Harris D."/>
            <person name="Thompson N.R."/>
            <person name="Quail M."/>
            <person name="Parkhill J."/>
            <person name="ffrench-Constant R.H."/>
        </authorList>
    </citation>
    <scope>NUCLEOTIDE SEQUENCE [LARGE SCALE GENOMIC DNA]</scope>
    <source>
        <strain evidence="11">ATCC 43949 / 3105-77</strain>
        <strain evidence="9">ATCC43949</strain>
    </source>
</reference>
<keyword evidence="4 7" id="KW-0812">Transmembrane</keyword>
<keyword evidence="3" id="KW-1003">Cell membrane</keyword>
<name>B6VNR8_PHOAA</name>
<reference evidence="10" key="3">
    <citation type="submission" date="2008-09" db="EMBL/GenBank/DDBJ databases">
        <authorList>
            <person name="Thomson N.R."/>
        </authorList>
    </citation>
    <scope>NUCLEOTIDE SEQUENCE</scope>
    <source>
        <strain evidence="10">ATCC 43949</strain>
    </source>
</reference>
<keyword evidence="6 7" id="KW-0472">Membrane</keyword>
<evidence type="ECO:0000256" key="1">
    <source>
        <dbReference type="ARBA" id="ARBA00004651"/>
    </source>
</evidence>
<dbReference type="EMBL" id="FM211060">
    <property type="protein sequence ID" value="CAR67799.1"/>
    <property type="molecule type" value="Genomic_DNA"/>
</dbReference>
<dbReference type="Pfam" id="PF07690">
    <property type="entry name" value="MFS_1"/>
    <property type="match status" value="1"/>
</dbReference>
<feature type="transmembrane region" description="Helical" evidence="7">
    <location>
        <begin position="256"/>
        <end position="277"/>
    </location>
</feature>
<sequence length="485" mass="51660">MIKVKKMSEGIVIKSKKLTELEKISVQSTINDQISTNSSRVFTILAVIQATLIFTIVMIGVPMPAIGLEFKLFQAELVLVSAAYGLPFSGLLLFGGRLTDRHGGRKMFTLGLLIFGLSSLAGMFAPTYWALVTIRFIQGIGAALTAPALMALLRQLYHDPNQFNQAMATWGGVSVLGGAIGFLSSGVITTWLSWRWMFIVPVLVAFIGLILVRKMMKPTSLSSTDSPDLDLLGALLATSGISIFSFGLIMSGEYSWLTPQVSVPIIVGVLLIISFLIAEKRVTSPLLPLSFIRDPMRITGLVGILMAAAGMGLITFLLSLYLQQFRGWSSFATSMAFIPYTLGLLIINRAAGPLVMRYGAFHITITGLLIGAVGLFLLAMIDDKTTYTVGLLPGLFILPTGASLVFSGSAVLSTANVPLSQAGLAGGVMNTSMELGPTVGLATLMAVAATRVDVINGYAWAFGTAGGAYLLAALGALFYLRKIKH</sequence>
<dbReference type="SUPFAM" id="SSF103473">
    <property type="entry name" value="MFS general substrate transporter"/>
    <property type="match status" value="1"/>
</dbReference>
<dbReference type="PANTHER" id="PTHR42718">
    <property type="entry name" value="MAJOR FACILITATOR SUPERFAMILY MULTIDRUG TRANSPORTER MFSC"/>
    <property type="match status" value="1"/>
</dbReference>
<feature type="transmembrane region" description="Helical" evidence="7">
    <location>
        <begin position="387"/>
        <end position="412"/>
    </location>
</feature>
<dbReference type="InterPro" id="IPR011701">
    <property type="entry name" value="MFS"/>
</dbReference>
<dbReference type="STRING" id="291112.PAU_03377"/>
<dbReference type="eggNOG" id="COG0477">
    <property type="taxonomic scope" value="Bacteria"/>
</dbReference>
<feature type="transmembrane region" description="Helical" evidence="7">
    <location>
        <begin position="107"/>
        <end position="130"/>
    </location>
</feature>
<feature type="transmembrane region" description="Helical" evidence="7">
    <location>
        <begin position="136"/>
        <end position="157"/>
    </location>
</feature>
<organism evidence="10">
    <name type="scientific">Photorhabdus asymbiotica subsp. asymbiotica (strain ATCC 43949 / 3105-77)</name>
    <name type="common">Xenorhabdus luminescens (strain 2)</name>
    <dbReference type="NCBI Taxonomy" id="553480"/>
    <lineage>
        <taxon>Bacteria</taxon>
        <taxon>Pseudomonadati</taxon>
        <taxon>Pseudomonadota</taxon>
        <taxon>Gammaproteobacteria</taxon>
        <taxon>Enterobacterales</taxon>
        <taxon>Morganellaceae</taxon>
        <taxon>Photorhabdus</taxon>
    </lineage>
</organism>
<dbReference type="GO" id="GO:0005886">
    <property type="term" value="C:plasma membrane"/>
    <property type="evidence" value="ECO:0007669"/>
    <property type="project" value="UniProtKB-SubCell"/>
</dbReference>
<feature type="transmembrane region" description="Helical" evidence="7">
    <location>
        <begin position="41"/>
        <end position="61"/>
    </location>
</feature>
<dbReference type="KEGG" id="pay:PAU_03377"/>
<evidence type="ECO:0000256" key="7">
    <source>
        <dbReference type="SAM" id="Phobius"/>
    </source>
</evidence>
<evidence type="ECO:0000313" key="9">
    <source>
        <dbReference type="EMBL" id="CAQ85465.1"/>
    </source>
</evidence>
<feature type="transmembrane region" description="Helical" evidence="7">
    <location>
        <begin position="169"/>
        <end position="188"/>
    </location>
</feature>
<feature type="domain" description="Major facilitator superfamily (MFS) profile" evidence="8">
    <location>
        <begin position="41"/>
        <end position="484"/>
    </location>
</feature>
<gene>
    <name evidence="9" type="ordered locus">PAU_03377</name>
    <name evidence="10" type="ORF">PA-RVA20-21-0197</name>
</gene>
<dbReference type="CDD" id="cd17321">
    <property type="entry name" value="MFS_MMR_MDR_like"/>
    <property type="match status" value="1"/>
</dbReference>
<feature type="transmembrane region" description="Helical" evidence="7">
    <location>
        <begin position="73"/>
        <end position="95"/>
    </location>
</feature>
<reference evidence="9" key="2">
    <citation type="submission" date="2008-05" db="EMBL/GenBank/DDBJ databases">
        <authorList>
            <person name="Crossman L.C."/>
        </authorList>
    </citation>
    <scope>NUCLEOTIDE SEQUENCE</scope>
    <source>
        <strain evidence="9">ATCC43949</strain>
    </source>
</reference>
<dbReference type="Gene3D" id="1.20.1720.10">
    <property type="entry name" value="Multidrug resistance protein D"/>
    <property type="match status" value="1"/>
</dbReference>
<evidence type="ECO:0000313" key="11">
    <source>
        <dbReference type="Proteomes" id="UP000002747"/>
    </source>
</evidence>
<feature type="transmembrane region" description="Helical" evidence="7">
    <location>
        <begin position="298"/>
        <end position="322"/>
    </location>
</feature>
<dbReference type="Proteomes" id="UP000002747">
    <property type="component" value="Chromosome"/>
</dbReference>
<evidence type="ECO:0000256" key="5">
    <source>
        <dbReference type="ARBA" id="ARBA00022989"/>
    </source>
</evidence>
<dbReference type="PANTHER" id="PTHR42718:SF46">
    <property type="entry name" value="BLR6921 PROTEIN"/>
    <property type="match status" value="1"/>
</dbReference>
<dbReference type="PROSITE" id="PS50850">
    <property type="entry name" value="MFS"/>
    <property type="match status" value="1"/>
</dbReference>
<dbReference type="InterPro" id="IPR036259">
    <property type="entry name" value="MFS_trans_sf"/>
</dbReference>
<feature type="transmembrane region" description="Helical" evidence="7">
    <location>
        <begin position="359"/>
        <end position="381"/>
    </location>
</feature>
<evidence type="ECO:0000256" key="6">
    <source>
        <dbReference type="ARBA" id="ARBA00023136"/>
    </source>
</evidence>
<dbReference type="GO" id="GO:0022857">
    <property type="term" value="F:transmembrane transporter activity"/>
    <property type="evidence" value="ECO:0007669"/>
    <property type="project" value="InterPro"/>
</dbReference>
<feature type="transmembrane region" description="Helical" evidence="7">
    <location>
        <begin position="194"/>
        <end position="212"/>
    </location>
</feature>
<proteinExistence type="predicted"/>
<evidence type="ECO:0000256" key="4">
    <source>
        <dbReference type="ARBA" id="ARBA00022692"/>
    </source>
</evidence>
<accession>B6VNR8</accession>
<dbReference type="Gene3D" id="1.20.1250.20">
    <property type="entry name" value="MFS general substrate transporter like domains"/>
    <property type="match status" value="1"/>
</dbReference>
<feature type="transmembrane region" description="Helical" evidence="7">
    <location>
        <begin position="232"/>
        <end position="250"/>
    </location>
</feature>
<evidence type="ECO:0000259" key="8">
    <source>
        <dbReference type="PROSITE" id="PS50850"/>
    </source>
</evidence>
<comment type="subcellular location">
    <subcellularLocation>
        <location evidence="1">Cell membrane</location>
        <topology evidence="1">Multi-pass membrane protein</topology>
    </subcellularLocation>
</comment>
<feature type="transmembrane region" description="Helical" evidence="7">
    <location>
        <begin position="433"/>
        <end position="452"/>
    </location>
</feature>